<keyword evidence="6" id="KW-1185">Reference proteome</keyword>
<reference evidence="5 6" key="1">
    <citation type="submission" date="2016-07" db="EMBL/GenBank/DDBJ databases">
        <title>Pervasive Adenine N6-methylation of Active Genes in Fungi.</title>
        <authorList>
            <consortium name="DOE Joint Genome Institute"/>
            <person name="Mondo S.J."/>
            <person name="Dannebaum R.O."/>
            <person name="Kuo R.C."/>
            <person name="Labutti K."/>
            <person name="Haridas S."/>
            <person name="Kuo A."/>
            <person name="Salamov A."/>
            <person name="Ahrendt S.R."/>
            <person name="Lipzen A."/>
            <person name="Sullivan W."/>
            <person name="Andreopoulos W.B."/>
            <person name="Clum A."/>
            <person name="Lindquist E."/>
            <person name="Daum C."/>
            <person name="Ramamoorthy G.K."/>
            <person name="Gryganskyi A."/>
            <person name="Culley D."/>
            <person name="Magnuson J.K."/>
            <person name="James T.Y."/>
            <person name="O'Malley M.A."/>
            <person name="Stajich J.E."/>
            <person name="Spatafora J.W."/>
            <person name="Visel A."/>
            <person name="Grigoriev I.V."/>
        </authorList>
    </citation>
    <scope>NUCLEOTIDE SEQUENCE [LARGE SCALE GENOMIC DNA]</scope>
    <source>
        <strain evidence="5 6">62-1032</strain>
    </source>
</reference>
<evidence type="ECO:0000313" key="5">
    <source>
        <dbReference type="EMBL" id="ORY53983.1"/>
    </source>
</evidence>
<dbReference type="EMBL" id="MCGR01000102">
    <property type="protein sequence ID" value="ORY53983.1"/>
    <property type="molecule type" value="Genomic_DNA"/>
</dbReference>
<accession>A0A1Y2D3Z8</accession>
<dbReference type="GO" id="GO:0030479">
    <property type="term" value="C:actin cortical patch"/>
    <property type="evidence" value="ECO:0007669"/>
    <property type="project" value="TreeGrafter"/>
</dbReference>
<dbReference type="FunCoup" id="A0A1Y2D3Z8">
    <property type="interactions" value="73"/>
</dbReference>
<dbReference type="SUPFAM" id="SSF103657">
    <property type="entry name" value="BAR/IMD domain-like"/>
    <property type="match status" value="1"/>
</dbReference>
<gene>
    <name evidence="5" type="ORF">BCR35DRAFT_327166</name>
</gene>
<dbReference type="FunFam" id="1.20.1270.60:FF:000014">
    <property type="entry name" value="Protein hob3, variant"/>
    <property type="match status" value="1"/>
</dbReference>
<evidence type="ECO:0000259" key="4">
    <source>
        <dbReference type="PROSITE" id="PS51021"/>
    </source>
</evidence>
<dbReference type="Gene3D" id="1.20.1270.60">
    <property type="entry name" value="Arfaptin homology (AH) domain/BAR domain"/>
    <property type="match status" value="1"/>
</dbReference>
<proteinExistence type="predicted"/>
<sequence>MSWNGLKKAVNRAGTNVMMKTGQVERTDDTVFKREEAMYRTMEKNTSALHKEAKAYLDAVRSVSASSTRIATTIDLFFGSDAGEQAMSANAYKRAVEEWEGSVSRSIDAPYRATVLEPVGKLCSYFPEINNAISKRHKKLLDYDAARSKARKLGEKPPNDPSKLPLAEQEAETAEEIYKIIDEQLRNDLPQILDLRVPYLDPSFECMIRMQSHFATDGYEKLGGVQRYFAEGVREDYAAGGLDAQVEGCLQEMRELTICGLSA</sequence>
<dbReference type="GO" id="GO:0031097">
    <property type="term" value="C:medial cortex"/>
    <property type="evidence" value="ECO:0007669"/>
    <property type="project" value="TreeGrafter"/>
</dbReference>
<dbReference type="InterPro" id="IPR027267">
    <property type="entry name" value="AH/BAR_dom_sf"/>
</dbReference>
<dbReference type="PANTHER" id="PTHR47174:SF3">
    <property type="entry name" value="BRIDGING INTEGRATOR 3"/>
    <property type="match status" value="1"/>
</dbReference>
<dbReference type="GO" id="GO:0051666">
    <property type="term" value="P:actin cortical patch localization"/>
    <property type="evidence" value="ECO:0007669"/>
    <property type="project" value="InterPro"/>
</dbReference>
<dbReference type="GO" id="GO:0043332">
    <property type="term" value="C:mating projection tip"/>
    <property type="evidence" value="ECO:0007669"/>
    <property type="project" value="TreeGrafter"/>
</dbReference>
<dbReference type="OrthoDB" id="446293at2759"/>
<comment type="subcellular location">
    <subcellularLocation>
        <location evidence="1">Cytoplasm</location>
        <location evidence="1">Cytoskeleton</location>
    </subcellularLocation>
</comment>
<comment type="caution">
    <text evidence="5">The sequence shown here is derived from an EMBL/GenBank/DDBJ whole genome shotgun (WGS) entry which is preliminary data.</text>
</comment>
<dbReference type="GO" id="GO:0006897">
    <property type="term" value="P:endocytosis"/>
    <property type="evidence" value="ECO:0007669"/>
    <property type="project" value="InterPro"/>
</dbReference>
<evidence type="ECO:0000256" key="3">
    <source>
        <dbReference type="ARBA" id="ARBA00023212"/>
    </source>
</evidence>
<dbReference type="InParanoid" id="A0A1Y2D3Z8"/>
<dbReference type="GO" id="GO:1990528">
    <property type="term" value="C:Rvs161p-Rvs167p complex"/>
    <property type="evidence" value="ECO:0007669"/>
    <property type="project" value="TreeGrafter"/>
</dbReference>
<dbReference type="SMART" id="SM00721">
    <property type="entry name" value="BAR"/>
    <property type="match status" value="1"/>
</dbReference>
<name>A0A1Y2D3Z8_9BASI</name>
<dbReference type="Proteomes" id="UP000193467">
    <property type="component" value="Unassembled WGS sequence"/>
</dbReference>
<evidence type="ECO:0000256" key="1">
    <source>
        <dbReference type="ARBA" id="ARBA00004245"/>
    </source>
</evidence>
<protein>
    <submittedName>
        <fullName evidence="5">Putative RVS161-protein</fullName>
    </submittedName>
</protein>
<dbReference type="InterPro" id="IPR004148">
    <property type="entry name" value="BAR_dom"/>
</dbReference>
<dbReference type="PROSITE" id="PS51021">
    <property type="entry name" value="BAR"/>
    <property type="match status" value="1"/>
</dbReference>
<dbReference type="STRING" id="106004.A0A1Y2D3Z8"/>
<keyword evidence="3" id="KW-0206">Cytoskeleton</keyword>
<dbReference type="InterPro" id="IPR046982">
    <property type="entry name" value="BIN3/RVS161-like"/>
</dbReference>
<dbReference type="GO" id="GO:0008289">
    <property type="term" value="F:lipid binding"/>
    <property type="evidence" value="ECO:0007669"/>
    <property type="project" value="TreeGrafter"/>
</dbReference>
<evidence type="ECO:0000313" key="6">
    <source>
        <dbReference type="Proteomes" id="UP000193467"/>
    </source>
</evidence>
<organism evidence="5 6">
    <name type="scientific">Leucosporidium creatinivorum</name>
    <dbReference type="NCBI Taxonomy" id="106004"/>
    <lineage>
        <taxon>Eukaryota</taxon>
        <taxon>Fungi</taxon>
        <taxon>Dikarya</taxon>
        <taxon>Basidiomycota</taxon>
        <taxon>Pucciniomycotina</taxon>
        <taxon>Microbotryomycetes</taxon>
        <taxon>Leucosporidiales</taxon>
        <taxon>Leucosporidium</taxon>
    </lineage>
</organism>
<keyword evidence="2" id="KW-0963">Cytoplasm</keyword>
<dbReference type="PANTHER" id="PTHR47174">
    <property type="entry name" value="BRIDGING INTEGRATOR 3"/>
    <property type="match status" value="1"/>
</dbReference>
<dbReference type="GO" id="GO:0097320">
    <property type="term" value="P:plasma membrane tubulation"/>
    <property type="evidence" value="ECO:0007669"/>
    <property type="project" value="TreeGrafter"/>
</dbReference>
<dbReference type="Pfam" id="PF03114">
    <property type="entry name" value="BAR"/>
    <property type="match status" value="1"/>
</dbReference>
<feature type="domain" description="BAR" evidence="4">
    <location>
        <begin position="17"/>
        <end position="238"/>
    </location>
</feature>
<evidence type="ECO:0000256" key="2">
    <source>
        <dbReference type="ARBA" id="ARBA00022490"/>
    </source>
</evidence>
<dbReference type="AlphaFoldDB" id="A0A1Y2D3Z8"/>